<dbReference type="Proteomes" id="UP000239735">
    <property type="component" value="Unassembled WGS sequence"/>
</dbReference>
<organism evidence="1 2">
    <name type="scientific">Candidatus Sulfuritelmatomonas gaucii</name>
    <dbReference type="NCBI Taxonomy" id="2043161"/>
    <lineage>
        <taxon>Bacteria</taxon>
        <taxon>Pseudomonadati</taxon>
        <taxon>Acidobacteriota</taxon>
        <taxon>Terriglobia</taxon>
        <taxon>Terriglobales</taxon>
        <taxon>Acidobacteriaceae</taxon>
        <taxon>Candidatus Sulfuritelmatomonas</taxon>
    </lineage>
</organism>
<dbReference type="GO" id="GO:0003677">
    <property type="term" value="F:DNA binding"/>
    <property type="evidence" value="ECO:0007669"/>
    <property type="project" value="InterPro"/>
</dbReference>
<accession>A0A2N9LBY4</accession>
<dbReference type="SUPFAM" id="SSF46689">
    <property type="entry name" value="Homeodomain-like"/>
    <property type="match status" value="1"/>
</dbReference>
<evidence type="ECO:0000313" key="1">
    <source>
        <dbReference type="EMBL" id="SPE20802.1"/>
    </source>
</evidence>
<proteinExistence type="predicted"/>
<reference evidence="2" key="1">
    <citation type="submission" date="2018-02" db="EMBL/GenBank/DDBJ databases">
        <authorList>
            <person name="Hausmann B."/>
        </authorList>
    </citation>
    <scope>NUCLEOTIDE SEQUENCE [LARGE SCALE GENOMIC DNA]</scope>
    <source>
        <strain evidence="2">Peat soil MAG SbA5</strain>
    </source>
</reference>
<dbReference type="Pfam" id="PF01527">
    <property type="entry name" value="HTH_Tnp_1"/>
    <property type="match status" value="1"/>
</dbReference>
<dbReference type="GO" id="GO:0004803">
    <property type="term" value="F:transposase activity"/>
    <property type="evidence" value="ECO:0007669"/>
    <property type="project" value="InterPro"/>
</dbReference>
<sequence length="85" mass="9488">MPKKQHSEEQIIAALKQYEAGDKTADICRKLGVSQATFYMWQAFIPNATDSALLAGKTNLTVCFSGKSAVPCWTLRAMPDYRMSR</sequence>
<dbReference type="OrthoDB" id="9809060at2"/>
<protein>
    <recommendedName>
        <fullName evidence="3">Transposase</fullName>
    </recommendedName>
</protein>
<dbReference type="GO" id="GO:0006313">
    <property type="term" value="P:DNA transposition"/>
    <property type="evidence" value="ECO:0007669"/>
    <property type="project" value="InterPro"/>
</dbReference>
<evidence type="ECO:0008006" key="3">
    <source>
        <dbReference type="Google" id="ProtNLM"/>
    </source>
</evidence>
<name>A0A2N9LBY4_9BACT</name>
<evidence type="ECO:0000313" key="2">
    <source>
        <dbReference type="Proteomes" id="UP000239735"/>
    </source>
</evidence>
<dbReference type="InterPro" id="IPR009057">
    <property type="entry name" value="Homeodomain-like_sf"/>
</dbReference>
<gene>
    <name evidence="1" type="ORF">SBA5_30007</name>
</gene>
<dbReference type="AlphaFoldDB" id="A0A2N9LBY4"/>
<dbReference type="InterPro" id="IPR002514">
    <property type="entry name" value="Transposase_8"/>
</dbReference>
<dbReference type="EMBL" id="OKRB01000086">
    <property type="protein sequence ID" value="SPE20802.1"/>
    <property type="molecule type" value="Genomic_DNA"/>
</dbReference>